<dbReference type="Pfam" id="PF02668">
    <property type="entry name" value="TauD"/>
    <property type="match status" value="1"/>
</dbReference>
<dbReference type="STRING" id="1073089.A0A1L9R7R1"/>
<dbReference type="Gene3D" id="3.60.130.10">
    <property type="entry name" value="Clavaminate synthase-like"/>
    <property type="match status" value="1"/>
</dbReference>
<feature type="domain" description="TauD/TfdA-like" evidence="3">
    <location>
        <begin position="472"/>
        <end position="659"/>
    </location>
</feature>
<comment type="similarity">
    <text evidence="2">Belongs to the isocyanide synthase family.</text>
</comment>
<evidence type="ECO:0000256" key="2">
    <source>
        <dbReference type="ARBA" id="ARBA00061420"/>
    </source>
</evidence>
<dbReference type="GO" id="GO:0016491">
    <property type="term" value="F:oxidoreductase activity"/>
    <property type="evidence" value="ECO:0007669"/>
    <property type="project" value="UniProtKB-KW"/>
</dbReference>
<dbReference type="Proteomes" id="UP000184383">
    <property type="component" value="Unassembled WGS sequence"/>
</dbReference>
<name>A0A1L9R7R1_ASPWE</name>
<dbReference type="EMBL" id="KV878216">
    <property type="protein sequence ID" value="OJJ30944.1"/>
    <property type="molecule type" value="Genomic_DNA"/>
</dbReference>
<evidence type="ECO:0000313" key="4">
    <source>
        <dbReference type="EMBL" id="OJJ30944.1"/>
    </source>
</evidence>
<dbReference type="InterPro" id="IPR042098">
    <property type="entry name" value="TauD-like_sf"/>
</dbReference>
<reference evidence="5" key="1">
    <citation type="journal article" date="2017" name="Genome Biol.">
        <title>Comparative genomics reveals high biological diversity and specific adaptations in the industrially and medically important fungal genus Aspergillus.</title>
        <authorList>
            <person name="de Vries R.P."/>
            <person name="Riley R."/>
            <person name="Wiebenga A."/>
            <person name="Aguilar-Osorio G."/>
            <person name="Amillis S."/>
            <person name="Uchima C.A."/>
            <person name="Anderluh G."/>
            <person name="Asadollahi M."/>
            <person name="Askin M."/>
            <person name="Barry K."/>
            <person name="Battaglia E."/>
            <person name="Bayram O."/>
            <person name="Benocci T."/>
            <person name="Braus-Stromeyer S.A."/>
            <person name="Caldana C."/>
            <person name="Canovas D."/>
            <person name="Cerqueira G.C."/>
            <person name="Chen F."/>
            <person name="Chen W."/>
            <person name="Choi C."/>
            <person name="Clum A."/>
            <person name="Dos Santos R.A."/>
            <person name="Damasio A.R."/>
            <person name="Diallinas G."/>
            <person name="Emri T."/>
            <person name="Fekete E."/>
            <person name="Flipphi M."/>
            <person name="Freyberg S."/>
            <person name="Gallo A."/>
            <person name="Gournas C."/>
            <person name="Habgood R."/>
            <person name="Hainaut M."/>
            <person name="Harispe M.L."/>
            <person name="Henrissat B."/>
            <person name="Hilden K.S."/>
            <person name="Hope R."/>
            <person name="Hossain A."/>
            <person name="Karabika E."/>
            <person name="Karaffa L."/>
            <person name="Karanyi Z."/>
            <person name="Krasevec N."/>
            <person name="Kuo A."/>
            <person name="Kusch H."/>
            <person name="LaButti K."/>
            <person name="Lagendijk E.L."/>
            <person name="Lapidus A."/>
            <person name="Levasseur A."/>
            <person name="Lindquist E."/>
            <person name="Lipzen A."/>
            <person name="Logrieco A.F."/>
            <person name="MacCabe A."/>
            <person name="Maekelae M.R."/>
            <person name="Malavazi I."/>
            <person name="Melin P."/>
            <person name="Meyer V."/>
            <person name="Mielnichuk N."/>
            <person name="Miskei M."/>
            <person name="Molnar A.P."/>
            <person name="Mule G."/>
            <person name="Ngan C.Y."/>
            <person name="Orejas M."/>
            <person name="Orosz E."/>
            <person name="Ouedraogo J.P."/>
            <person name="Overkamp K.M."/>
            <person name="Park H.-S."/>
            <person name="Perrone G."/>
            <person name="Piumi F."/>
            <person name="Punt P.J."/>
            <person name="Ram A.F."/>
            <person name="Ramon A."/>
            <person name="Rauscher S."/>
            <person name="Record E."/>
            <person name="Riano-Pachon D.M."/>
            <person name="Robert V."/>
            <person name="Roehrig J."/>
            <person name="Ruller R."/>
            <person name="Salamov A."/>
            <person name="Salih N.S."/>
            <person name="Samson R.A."/>
            <person name="Sandor E."/>
            <person name="Sanguinetti M."/>
            <person name="Schuetze T."/>
            <person name="Sepcic K."/>
            <person name="Shelest E."/>
            <person name="Sherlock G."/>
            <person name="Sophianopoulou V."/>
            <person name="Squina F.M."/>
            <person name="Sun H."/>
            <person name="Susca A."/>
            <person name="Todd R.B."/>
            <person name="Tsang A."/>
            <person name="Unkles S.E."/>
            <person name="van de Wiele N."/>
            <person name="van Rossen-Uffink D."/>
            <person name="Oliveira J.V."/>
            <person name="Vesth T.C."/>
            <person name="Visser J."/>
            <person name="Yu J.-H."/>
            <person name="Zhou M."/>
            <person name="Andersen M.R."/>
            <person name="Archer D.B."/>
            <person name="Baker S.E."/>
            <person name="Benoit I."/>
            <person name="Brakhage A.A."/>
            <person name="Braus G.H."/>
            <person name="Fischer R."/>
            <person name="Frisvad J.C."/>
            <person name="Goldman G.H."/>
            <person name="Houbraken J."/>
            <person name="Oakley B."/>
            <person name="Pocsi I."/>
            <person name="Scazzocchio C."/>
            <person name="Seiboth B."/>
            <person name="vanKuyk P.A."/>
            <person name="Wortman J."/>
            <person name="Dyer P.S."/>
            <person name="Grigoriev I.V."/>
        </authorList>
    </citation>
    <scope>NUCLEOTIDE SEQUENCE [LARGE SCALE GENOMIC DNA]</scope>
    <source>
        <strain evidence="5">DTO 134E9</strain>
    </source>
</reference>
<evidence type="ECO:0000259" key="3">
    <source>
        <dbReference type="Pfam" id="PF02668"/>
    </source>
</evidence>
<dbReference type="InterPro" id="IPR007817">
    <property type="entry name" value="Isocyanide_synthase_DIT1"/>
</dbReference>
<dbReference type="InterPro" id="IPR003819">
    <property type="entry name" value="TauD/TfdA-like"/>
</dbReference>
<proteinExistence type="inferred from homology"/>
<evidence type="ECO:0000313" key="5">
    <source>
        <dbReference type="Proteomes" id="UP000184383"/>
    </source>
</evidence>
<dbReference type="PANTHER" id="PTHR37285:SF6">
    <property type="entry name" value="BIOSYNTHESIS PROTEIN, PUTATIVE (AFU_ORTHOLOGUE AFUA_5G02660)-RELATED"/>
    <property type="match status" value="1"/>
</dbReference>
<dbReference type="RefSeq" id="XP_040684621.1">
    <property type="nucleotide sequence ID" value="XM_040838637.1"/>
</dbReference>
<dbReference type="VEuPathDB" id="FungiDB:ASPWEDRAFT_62294"/>
<dbReference type="AlphaFoldDB" id="A0A1L9R7R1"/>
<evidence type="ECO:0000256" key="1">
    <source>
        <dbReference type="ARBA" id="ARBA00023002"/>
    </source>
</evidence>
<keyword evidence="5" id="KW-1185">Reference proteome</keyword>
<keyword evidence="1" id="KW-0560">Oxidoreductase</keyword>
<accession>A0A1L9R7R1</accession>
<dbReference type="GeneID" id="63754485"/>
<protein>
    <recommendedName>
        <fullName evidence="3">TauD/TfdA-like domain-containing protein</fullName>
    </recommendedName>
</protein>
<dbReference type="FunFam" id="3.60.130.10:FF:000012">
    <property type="entry name" value="Pyoverdine/dityrosine biosynthesis protein, putative (AFU_orthologue AFUA_5G02660)"/>
    <property type="match status" value="1"/>
</dbReference>
<dbReference type="SUPFAM" id="SSF51197">
    <property type="entry name" value="Clavaminate synthase-like"/>
    <property type="match status" value="1"/>
</dbReference>
<dbReference type="PANTHER" id="PTHR37285">
    <property type="entry name" value="SPORE WALL MATURATION PROTEIN DIT1"/>
    <property type="match status" value="1"/>
</dbReference>
<organism evidence="4 5">
    <name type="scientific">Aspergillus wentii DTO 134E9</name>
    <dbReference type="NCBI Taxonomy" id="1073089"/>
    <lineage>
        <taxon>Eukaryota</taxon>
        <taxon>Fungi</taxon>
        <taxon>Dikarya</taxon>
        <taxon>Ascomycota</taxon>
        <taxon>Pezizomycotina</taxon>
        <taxon>Eurotiomycetes</taxon>
        <taxon>Eurotiomycetidae</taxon>
        <taxon>Eurotiales</taxon>
        <taxon>Aspergillaceae</taxon>
        <taxon>Aspergillus</taxon>
        <taxon>Aspergillus subgen. Cremei</taxon>
    </lineage>
</organism>
<gene>
    <name evidence="4" type="ORF">ASPWEDRAFT_62294</name>
</gene>
<sequence>MHLDGVAPEQRDVIRKVAPAVSDEPSFAPFEIGDMKEKVDDINVSVEELDKSLPFMVMAMNIMKVLQSYSVDCKGTGTVWEDVKASLPTIMAFIEKQEPILMVLPAFPFKSPNSQDKALGILPDLGEEIALNHLNGLCQNIARVYEPGAQVHITSDGLVYNDILGVPDEVVWDYGEALRQIAVDQGLHHLRFIRLAHLLEHDTFPHNDPVSAKAFYMAHAPCFRRELMQRFGDPTFCPRTAIKADMDVCLTYRGYIKFLTKDLAHKIVSKSKRSKDEQITQIARSMIVRGQVFAAAIRAQRGNYVRLSIHQSTNSRKLSIPLIPQGQGTIGHTPWHSCIAVGVDGSYRATHVDQVRATHDLVYKNGRPYCYRERSEVFDWSGDGLQVEFEHLYPCGLIIRPVGGEKPSILTIPMRKVRQLSSNMSPVICRGFTDTDNEKLFIDKAADLGEVAAWSQDIIVKVKDSKRQDKKNNNVKSNEAMPMHYDGMFRFDERTDPITGEKSRVQNTPRYQFFTCQAAAAKDDCHTLFASSRLFFRYLPLPWSTERLQKATWSMENDGFWDAKVYNLPLVITHPESGLPCLRWHQPWDASKTKFSTCEVKIDNDDASLISQIDDLTYDYRVCRRFSWEVGDVLVNDNLSMLHTRTGYSSDCDRELWRIHCD</sequence>
<dbReference type="OrthoDB" id="429813at2759"/>
<dbReference type="Pfam" id="PF05141">
    <property type="entry name" value="DIT1_PvcA"/>
    <property type="match status" value="1"/>
</dbReference>